<comment type="caution">
    <text evidence="1">The sequence shown here is derived from an EMBL/GenBank/DDBJ whole genome shotgun (WGS) entry which is preliminary data.</text>
</comment>
<organism evidence="1 2">
    <name type="scientific">Neobacillus kokaensis</name>
    <dbReference type="NCBI Taxonomy" id="2759023"/>
    <lineage>
        <taxon>Bacteria</taxon>
        <taxon>Bacillati</taxon>
        <taxon>Bacillota</taxon>
        <taxon>Bacilli</taxon>
        <taxon>Bacillales</taxon>
        <taxon>Bacillaceae</taxon>
        <taxon>Neobacillus</taxon>
    </lineage>
</organism>
<protein>
    <recommendedName>
        <fullName evidence="3">DUF1878 domain-containing protein</fullName>
    </recommendedName>
</protein>
<dbReference type="RefSeq" id="WP_191273249.1">
    <property type="nucleotide sequence ID" value="NZ_BNDS01000009.1"/>
</dbReference>
<gene>
    <name evidence="1" type="ORF">AM1BK_24950</name>
</gene>
<dbReference type="EMBL" id="BNDS01000009">
    <property type="protein sequence ID" value="GHH98952.1"/>
    <property type="molecule type" value="Genomic_DNA"/>
</dbReference>
<accession>A0ABQ3N600</accession>
<name>A0ABQ3N600_9BACI</name>
<keyword evidence="2" id="KW-1185">Reference proteome</keyword>
<evidence type="ECO:0000313" key="1">
    <source>
        <dbReference type="EMBL" id="GHH98952.1"/>
    </source>
</evidence>
<evidence type="ECO:0008006" key="3">
    <source>
        <dbReference type="Google" id="ProtNLM"/>
    </source>
</evidence>
<evidence type="ECO:0000313" key="2">
    <source>
        <dbReference type="Proteomes" id="UP000637074"/>
    </source>
</evidence>
<proteinExistence type="predicted"/>
<reference evidence="1 2" key="1">
    <citation type="journal article" date="2022" name="Int. J. Syst. Evol. Microbiol.">
        <title>Neobacillus kokaensis sp. nov., isolated from soil.</title>
        <authorList>
            <person name="Yuki K."/>
            <person name="Matsubara H."/>
            <person name="Yamaguchi S."/>
        </authorList>
    </citation>
    <scope>NUCLEOTIDE SEQUENCE [LARGE SCALE GENOMIC DNA]</scope>
    <source>
        <strain evidence="1 2">LOB 377</strain>
    </source>
</reference>
<sequence length="118" mass="14419">MNFEMQKANLLAENIDAFIKFVHKRHENKNSLCSNPDKVYQIKLIMEDFKFQIIADELRRINQFDWDPKYTHYLVDQFLEGFRIIEEFVKNNYSDLFIFIGRIYTLDELCHPFKRMTQ</sequence>
<dbReference type="Proteomes" id="UP000637074">
    <property type="component" value="Unassembled WGS sequence"/>
</dbReference>